<reference evidence="1 2" key="1">
    <citation type="journal article" date="2022" name="DNA Res.">
        <title>Chromosomal-level genome assembly of the orchid tree Bauhinia variegata (Leguminosae; Cercidoideae) supports the allotetraploid origin hypothesis of Bauhinia.</title>
        <authorList>
            <person name="Zhong Y."/>
            <person name="Chen Y."/>
            <person name="Zheng D."/>
            <person name="Pang J."/>
            <person name="Liu Y."/>
            <person name="Luo S."/>
            <person name="Meng S."/>
            <person name="Qian L."/>
            <person name="Wei D."/>
            <person name="Dai S."/>
            <person name="Zhou R."/>
        </authorList>
    </citation>
    <scope>NUCLEOTIDE SEQUENCE [LARGE SCALE GENOMIC DNA]</scope>
    <source>
        <strain evidence="1">BV-YZ2020</strain>
    </source>
</reference>
<evidence type="ECO:0000313" key="1">
    <source>
        <dbReference type="EMBL" id="KAI4351140.1"/>
    </source>
</evidence>
<name>A0ACB9PWZ7_BAUVA</name>
<comment type="caution">
    <text evidence="1">The sequence shown here is derived from an EMBL/GenBank/DDBJ whole genome shotgun (WGS) entry which is preliminary data.</text>
</comment>
<organism evidence="1 2">
    <name type="scientific">Bauhinia variegata</name>
    <name type="common">Purple orchid tree</name>
    <name type="synonym">Phanera variegata</name>
    <dbReference type="NCBI Taxonomy" id="167791"/>
    <lineage>
        <taxon>Eukaryota</taxon>
        <taxon>Viridiplantae</taxon>
        <taxon>Streptophyta</taxon>
        <taxon>Embryophyta</taxon>
        <taxon>Tracheophyta</taxon>
        <taxon>Spermatophyta</taxon>
        <taxon>Magnoliopsida</taxon>
        <taxon>eudicotyledons</taxon>
        <taxon>Gunneridae</taxon>
        <taxon>Pentapetalae</taxon>
        <taxon>rosids</taxon>
        <taxon>fabids</taxon>
        <taxon>Fabales</taxon>
        <taxon>Fabaceae</taxon>
        <taxon>Cercidoideae</taxon>
        <taxon>Cercideae</taxon>
        <taxon>Bauhiniinae</taxon>
        <taxon>Bauhinia</taxon>
    </lineage>
</organism>
<proteinExistence type="predicted"/>
<dbReference type="Proteomes" id="UP000828941">
    <property type="component" value="Chromosome 3"/>
</dbReference>
<evidence type="ECO:0000313" key="2">
    <source>
        <dbReference type="Proteomes" id="UP000828941"/>
    </source>
</evidence>
<sequence length="225" mass="23916">MTAINLCTSARTLGNPTPNHHHNHHRITFSMRNLLHGAQPPAKLPATTKVTDRLPFSKPVGLFPPNGGIPLPQSNPTIPTISSSTQTLDLSTIGFSFPTRATLQELEFGTVALIDEELLAGEGNELQKLGKAQGVYVASSEDGSSHMMAMTANLAKDGEVENGLRLFGVHRTDEFESHVAVIGGTGKFDGANGYASVKAVERIGSNAEGEVKGAIKLLVFDVYLS</sequence>
<accession>A0ACB9PWZ7</accession>
<keyword evidence="2" id="KW-1185">Reference proteome</keyword>
<dbReference type="EMBL" id="CM039428">
    <property type="protein sequence ID" value="KAI4351140.1"/>
    <property type="molecule type" value="Genomic_DNA"/>
</dbReference>
<protein>
    <submittedName>
        <fullName evidence="1">Uncharacterized protein</fullName>
    </submittedName>
</protein>
<gene>
    <name evidence="1" type="ORF">L6164_005523</name>
</gene>